<keyword evidence="5" id="KW-0804">Transcription</keyword>
<dbReference type="SMART" id="SM00384">
    <property type="entry name" value="AT_hook"/>
    <property type="match status" value="2"/>
</dbReference>
<evidence type="ECO:0000256" key="5">
    <source>
        <dbReference type="ARBA" id="ARBA00023163"/>
    </source>
</evidence>
<dbReference type="PROSITE" id="PS50082">
    <property type="entry name" value="WD_REPEATS_2"/>
    <property type="match status" value="1"/>
</dbReference>
<evidence type="ECO:0000256" key="3">
    <source>
        <dbReference type="ARBA" id="ARBA00022737"/>
    </source>
</evidence>
<evidence type="ECO:0000313" key="9">
    <source>
        <dbReference type="EMBL" id="PHZ16200.1"/>
    </source>
</evidence>
<feature type="compositionally biased region" description="Acidic residues" evidence="7">
    <location>
        <begin position="165"/>
        <end position="200"/>
    </location>
</feature>
<dbReference type="SMART" id="SM00320">
    <property type="entry name" value="WD40"/>
    <property type="match status" value="5"/>
</dbReference>
<feature type="compositionally biased region" description="Basic residues" evidence="7">
    <location>
        <begin position="245"/>
        <end position="257"/>
    </location>
</feature>
<proteinExistence type="inferred from homology"/>
<gene>
    <name evidence="9" type="ORF">RHIMIDRAFT_265433</name>
</gene>
<dbReference type="InterPro" id="IPR056160">
    <property type="entry name" value="WD_LRWD1"/>
</dbReference>
<sequence>MPELSDQTYTQPTLAKIPNTGTPSIPEDDHQITTKTKIEFDQDKLNGNEALPTAILNEGDDDRDERSVQQTQDEPGIDRPRKRARLETPTFAPRSDDSDSKSEGSTQPQPVHPPAKRRGRPPKQKNQETPKMVKTAVSTRGRGRGRRPAPRRVRTTNRRIKQVDSDSDSGVEGGTESESETESESDSDSEVAEFETETSEESVTRRKRAPRRRKEKIDRNFVEVSLTNIIRRRDVAARDPNAVKPTKRVITRSKKPLNYKEESSEQTIGDTGPDSEGAVEELKPAPKKKGRPRKVVSEPKKTIQIKQNVKQNIKQDASRKTRRRKNSSTTSTEPLPIINKDYSLSFVIEGHTNINVPVKVSKDGEENQSKDIWCCEFEPHRPGQVQTDVVALAGSYSVLFLDVQQGRYTKKYTHSESQEIFYCMAWTTLNIDEDSDSSSDEDEETCNVLAVGGRLGSIKLLNPLQNECYRYLFGHKDAILKMAFSASEPRWLFSASADKTVRLWDIGSPTSAADDSMCLAKFALPQHFGEPSALSVSFDLSTLIVGCSDGNLVRYSITAAQLKKFRSIVEQNDEERVTTIQPTVIYPSGDEWHEGYVDDIHIMGQDSDEKDPLYNHVASRAEDLEIVIWDLAKSTPKDIEIYKSLKWPDSDGSTGLRFKVIEKNGQKVLLAGDYEGDIHIFNIGDGQKSRTLPDNTKELFRPVNILSHEMSKELIRDVSCSADTRSIIAVDTNNNAFIWRCTDTI</sequence>
<dbReference type="PANTHER" id="PTHR10253">
    <property type="entry name" value="POLYCOMB PROTEIN"/>
    <property type="match status" value="1"/>
</dbReference>
<dbReference type="InterPro" id="IPR019775">
    <property type="entry name" value="WD40_repeat_CS"/>
</dbReference>
<feature type="compositionally biased region" description="Basic residues" evidence="7">
    <location>
        <begin position="285"/>
        <end position="294"/>
    </location>
</feature>
<evidence type="ECO:0000313" key="10">
    <source>
        <dbReference type="Proteomes" id="UP000242254"/>
    </source>
</evidence>
<feature type="compositionally biased region" description="Basic residues" evidence="7">
    <location>
        <begin position="114"/>
        <end position="123"/>
    </location>
</feature>
<dbReference type="GeneID" id="35442808"/>
<dbReference type="RefSeq" id="XP_023469908.1">
    <property type="nucleotide sequence ID" value="XM_023611819.1"/>
</dbReference>
<keyword evidence="10" id="KW-1185">Reference proteome</keyword>
<feature type="region of interest" description="Disordered" evidence="7">
    <location>
        <begin position="1"/>
        <end position="221"/>
    </location>
</feature>
<dbReference type="Gene3D" id="2.130.10.10">
    <property type="entry name" value="YVTN repeat-like/Quinoprotein amine dehydrogenase"/>
    <property type="match status" value="1"/>
</dbReference>
<dbReference type="Proteomes" id="UP000242254">
    <property type="component" value="Unassembled WGS sequence"/>
</dbReference>
<keyword evidence="3" id="KW-0677">Repeat</keyword>
<evidence type="ECO:0000256" key="1">
    <source>
        <dbReference type="ARBA" id="ARBA00008075"/>
    </source>
</evidence>
<feature type="region of interest" description="Disordered" evidence="7">
    <location>
        <begin position="240"/>
        <end position="335"/>
    </location>
</feature>
<dbReference type="AlphaFoldDB" id="A0A2G4T5B7"/>
<dbReference type="GO" id="GO:0003677">
    <property type="term" value="F:DNA binding"/>
    <property type="evidence" value="ECO:0007669"/>
    <property type="project" value="InterPro"/>
</dbReference>
<dbReference type="PROSITE" id="PS50294">
    <property type="entry name" value="WD_REPEATS_REGION"/>
    <property type="match status" value="1"/>
</dbReference>
<evidence type="ECO:0000256" key="7">
    <source>
        <dbReference type="SAM" id="MobiDB-lite"/>
    </source>
</evidence>
<dbReference type="SUPFAM" id="SSF50978">
    <property type="entry name" value="WD40 repeat-like"/>
    <property type="match status" value="1"/>
</dbReference>
<dbReference type="Pfam" id="PF23215">
    <property type="entry name" value="WD_LRWD1"/>
    <property type="match status" value="1"/>
</dbReference>
<comment type="similarity">
    <text evidence="1">Belongs to the WD repeat ESC family.</text>
</comment>
<evidence type="ECO:0000256" key="2">
    <source>
        <dbReference type="ARBA" id="ARBA00022574"/>
    </source>
</evidence>
<dbReference type="InterPro" id="IPR015943">
    <property type="entry name" value="WD40/YVTN_repeat-like_dom_sf"/>
</dbReference>
<dbReference type="InterPro" id="IPR001680">
    <property type="entry name" value="WD40_rpt"/>
</dbReference>
<dbReference type="InterPro" id="IPR036322">
    <property type="entry name" value="WD40_repeat_dom_sf"/>
</dbReference>
<feature type="repeat" description="WD" evidence="6">
    <location>
        <begin position="472"/>
        <end position="514"/>
    </location>
</feature>
<dbReference type="InterPro" id="IPR017956">
    <property type="entry name" value="AT_hook_DNA-bd_motif"/>
</dbReference>
<feature type="compositionally biased region" description="Basic and acidic residues" evidence="7">
    <location>
        <begin position="27"/>
        <end position="46"/>
    </location>
</feature>
<keyword evidence="2 6" id="KW-0853">WD repeat</keyword>
<feature type="domain" description="Leucine-rich repeat and WD repeat-containing protein 1 WD" evidence="8">
    <location>
        <begin position="369"/>
        <end position="511"/>
    </location>
</feature>
<evidence type="ECO:0000256" key="6">
    <source>
        <dbReference type="PROSITE-ProRule" id="PRU00221"/>
    </source>
</evidence>
<dbReference type="EMBL" id="KZ303843">
    <property type="protein sequence ID" value="PHZ16200.1"/>
    <property type="molecule type" value="Genomic_DNA"/>
</dbReference>
<dbReference type="STRING" id="1340429.A0A2G4T5B7"/>
<protein>
    <submittedName>
        <fullName evidence="9">WD40 repeat-like protein</fullName>
    </submittedName>
</protein>
<feature type="compositionally biased region" description="Polar residues" evidence="7">
    <location>
        <begin position="1"/>
        <end position="23"/>
    </location>
</feature>
<dbReference type="InterPro" id="IPR051243">
    <property type="entry name" value="PcG_WD-repeat"/>
</dbReference>
<evidence type="ECO:0000259" key="8">
    <source>
        <dbReference type="Pfam" id="PF23215"/>
    </source>
</evidence>
<name>A0A2G4T5B7_RHIZD</name>
<accession>A0A2G4T5B7</accession>
<evidence type="ECO:0000256" key="4">
    <source>
        <dbReference type="ARBA" id="ARBA00023015"/>
    </source>
</evidence>
<organism evidence="9 10">
    <name type="scientific">Rhizopus microsporus ATCC 52813</name>
    <dbReference type="NCBI Taxonomy" id="1340429"/>
    <lineage>
        <taxon>Eukaryota</taxon>
        <taxon>Fungi</taxon>
        <taxon>Fungi incertae sedis</taxon>
        <taxon>Mucoromycota</taxon>
        <taxon>Mucoromycotina</taxon>
        <taxon>Mucoromycetes</taxon>
        <taxon>Mucorales</taxon>
        <taxon>Mucorineae</taxon>
        <taxon>Rhizopodaceae</taxon>
        <taxon>Rhizopus</taxon>
    </lineage>
</organism>
<feature type="compositionally biased region" description="Basic residues" evidence="7">
    <location>
        <begin position="141"/>
        <end position="160"/>
    </location>
</feature>
<dbReference type="PROSITE" id="PS00678">
    <property type="entry name" value="WD_REPEATS_1"/>
    <property type="match status" value="1"/>
</dbReference>
<reference evidence="9 10" key="1">
    <citation type="journal article" date="2016" name="Proc. Natl. Acad. Sci. U.S.A.">
        <title>Lipid metabolic changes in an early divergent fungus govern the establishment of a mutualistic symbiosis with endobacteria.</title>
        <authorList>
            <person name="Lastovetsky O.A."/>
            <person name="Gaspar M.L."/>
            <person name="Mondo S.J."/>
            <person name="LaButti K.M."/>
            <person name="Sandor L."/>
            <person name="Grigoriev I.V."/>
            <person name="Henry S.A."/>
            <person name="Pawlowska T.E."/>
        </authorList>
    </citation>
    <scope>NUCLEOTIDE SEQUENCE [LARGE SCALE GENOMIC DNA]</scope>
    <source>
        <strain evidence="9 10">ATCC 52813</strain>
    </source>
</reference>
<keyword evidence="4" id="KW-0805">Transcription regulation</keyword>
<feature type="compositionally biased region" description="Low complexity" evidence="7">
    <location>
        <begin position="302"/>
        <end position="315"/>
    </location>
</feature>
<feature type="compositionally biased region" description="Basic residues" evidence="7">
    <location>
        <begin position="205"/>
        <end position="214"/>
    </location>
</feature>